<dbReference type="EMBL" id="FNIX01000001">
    <property type="protein sequence ID" value="SDN89471.1"/>
    <property type="molecule type" value="Genomic_DNA"/>
</dbReference>
<accession>A0A1H0F4G4</accession>
<dbReference type="AlphaFoldDB" id="A0A1H0F4G4"/>
<gene>
    <name evidence="1" type="ORF">SAMN05421507_101632</name>
</gene>
<dbReference type="Proteomes" id="UP000199691">
    <property type="component" value="Unassembled WGS sequence"/>
</dbReference>
<evidence type="ECO:0000313" key="1">
    <source>
        <dbReference type="EMBL" id="SDN89471.1"/>
    </source>
</evidence>
<proteinExistence type="predicted"/>
<name>A0A1H0F4G4_9PSEU</name>
<reference evidence="2" key="1">
    <citation type="submission" date="2016-10" db="EMBL/GenBank/DDBJ databases">
        <authorList>
            <person name="Varghese N."/>
            <person name="Submissions S."/>
        </authorList>
    </citation>
    <scope>NUCLEOTIDE SEQUENCE [LARGE SCALE GENOMIC DNA]</scope>
    <source>
        <strain evidence="2">CGMCC 4.6609</strain>
    </source>
</reference>
<sequence length="69" mass="6733">MALRRHAAVAAASGIASTAVLTPTAVAEEAVLPGAGAQAADGSRAVVLEDGARTLRHACSSALNALPKV</sequence>
<dbReference type="RefSeq" id="WP_176959544.1">
    <property type="nucleotide sequence ID" value="NZ_FNIX01000001.1"/>
</dbReference>
<evidence type="ECO:0000313" key="2">
    <source>
        <dbReference type="Proteomes" id="UP000199691"/>
    </source>
</evidence>
<keyword evidence="2" id="KW-1185">Reference proteome</keyword>
<dbReference type="STRING" id="641025.SAMN05421507_101632"/>
<protein>
    <submittedName>
        <fullName evidence="1">Uncharacterized protein</fullName>
    </submittedName>
</protein>
<organism evidence="1 2">
    <name type="scientific">Lentzea jiangxiensis</name>
    <dbReference type="NCBI Taxonomy" id="641025"/>
    <lineage>
        <taxon>Bacteria</taxon>
        <taxon>Bacillati</taxon>
        <taxon>Actinomycetota</taxon>
        <taxon>Actinomycetes</taxon>
        <taxon>Pseudonocardiales</taxon>
        <taxon>Pseudonocardiaceae</taxon>
        <taxon>Lentzea</taxon>
    </lineage>
</organism>